<evidence type="ECO:0000313" key="4">
    <source>
        <dbReference type="Proteomes" id="UP000807342"/>
    </source>
</evidence>
<dbReference type="InterPro" id="IPR005804">
    <property type="entry name" value="FA_desaturase_dom"/>
</dbReference>
<organism evidence="3 4">
    <name type="scientific">Macrolepiota fuliginosa MF-IS2</name>
    <dbReference type="NCBI Taxonomy" id="1400762"/>
    <lineage>
        <taxon>Eukaryota</taxon>
        <taxon>Fungi</taxon>
        <taxon>Dikarya</taxon>
        <taxon>Basidiomycota</taxon>
        <taxon>Agaricomycotina</taxon>
        <taxon>Agaricomycetes</taxon>
        <taxon>Agaricomycetidae</taxon>
        <taxon>Agaricales</taxon>
        <taxon>Agaricineae</taxon>
        <taxon>Agaricaceae</taxon>
        <taxon>Macrolepiota</taxon>
    </lineage>
</organism>
<dbReference type="OrthoDB" id="1461976at2759"/>
<keyword evidence="1" id="KW-0472">Membrane</keyword>
<feature type="domain" description="Fatty acid desaturase" evidence="2">
    <location>
        <begin position="101"/>
        <end position="373"/>
    </location>
</feature>
<dbReference type="EMBL" id="MU151062">
    <property type="protein sequence ID" value="KAF9453348.1"/>
    <property type="molecule type" value="Genomic_DNA"/>
</dbReference>
<keyword evidence="1" id="KW-1133">Transmembrane helix</keyword>
<dbReference type="Proteomes" id="UP000807342">
    <property type="component" value="Unassembled WGS sequence"/>
</dbReference>
<feature type="transmembrane region" description="Helical" evidence="1">
    <location>
        <begin position="98"/>
        <end position="118"/>
    </location>
</feature>
<dbReference type="CDD" id="cd03507">
    <property type="entry name" value="Delta12-FADS-like"/>
    <property type="match status" value="1"/>
</dbReference>
<sequence>MPLFSIFKDSPEYTKRKHTPFRPPKTTVADIRSVIPKHLYKKSTFKGTYYFCRDILCALVLYSLATRIEGFTAAISSSLPPELLSPSAQQILLTTIKWISWGLYFHWQGIAFASLWCLGHEAGHGTLSDYSWVNTFFGFILHTFLLIPYFSWRSTHHAHHKATMSMERDENYVPRVRSDYKLPPQEKAREMDYEEIFEEMPLFTLGRMVLMQLLGMQSYLLRNSMGSPMYPPGANHFNPSSPLFKPHERRGIIASDIGLGSMFCLLAIFYNRVGFSNFVLLYVAPYILANHWIVMLTYLHHSDPTIPHYRSKEWTFLRGALATVDRPLLGWVGRYFLHNVSHDHIAHHTNSSIPFYNLPQVTQIIKSVLGDDYNYDSTNTFRALYRTFTQCCFIEDQGDIVFYKNRKGEAARIVADGVDIRDY</sequence>
<evidence type="ECO:0000259" key="2">
    <source>
        <dbReference type="Pfam" id="PF00487"/>
    </source>
</evidence>
<feature type="transmembrane region" description="Helical" evidence="1">
    <location>
        <begin position="130"/>
        <end position="150"/>
    </location>
</feature>
<comment type="caution">
    <text evidence="3">The sequence shown here is derived from an EMBL/GenBank/DDBJ whole genome shotgun (WGS) entry which is preliminary data.</text>
</comment>
<proteinExistence type="predicted"/>
<reference evidence="3" key="1">
    <citation type="submission" date="2020-11" db="EMBL/GenBank/DDBJ databases">
        <authorList>
            <consortium name="DOE Joint Genome Institute"/>
            <person name="Ahrendt S."/>
            <person name="Riley R."/>
            <person name="Andreopoulos W."/>
            <person name="Labutti K."/>
            <person name="Pangilinan J."/>
            <person name="Ruiz-Duenas F.J."/>
            <person name="Barrasa J.M."/>
            <person name="Sanchez-Garcia M."/>
            <person name="Camarero S."/>
            <person name="Miyauchi S."/>
            <person name="Serrano A."/>
            <person name="Linde D."/>
            <person name="Babiker R."/>
            <person name="Drula E."/>
            <person name="Ayuso-Fernandez I."/>
            <person name="Pacheco R."/>
            <person name="Padilla G."/>
            <person name="Ferreira P."/>
            <person name="Barriuso J."/>
            <person name="Kellner H."/>
            <person name="Castanera R."/>
            <person name="Alfaro M."/>
            <person name="Ramirez L."/>
            <person name="Pisabarro A.G."/>
            <person name="Kuo A."/>
            <person name="Tritt A."/>
            <person name="Lipzen A."/>
            <person name="He G."/>
            <person name="Yan M."/>
            <person name="Ng V."/>
            <person name="Cullen D."/>
            <person name="Martin F."/>
            <person name="Rosso M.-N."/>
            <person name="Henrissat B."/>
            <person name="Hibbett D."/>
            <person name="Martinez A.T."/>
            <person name="Grigoriev I.V."/>
        </authorList>
    </citation>
    <scope>NUCLEOTIDE SEQUENCE</scope>
    <source>
        <strain evidence="3">MF-IS2</strain>
    </source>
</reference>
<dbReference type="GO" id="GO:0006629">
    <property type="term" value="P:lipid metabolic process"/>
    <property type="evidence" value="ECO:0007669"/>
    <property type="project" value="InterPro"/>
</dbReference>
<dbReference type="Pfam" id="PF00487">
    <property type="entry name" value="FA_desaturase"/>
    <property type="match status" value="1"/>
</dbReference>
<dbReference type="InterPro" id="IPR012171">
    <property type="entry name" value="Fatty_acid_desaturase"/>
</dbReference>
<keyword evidence="4" id="KW-1185">Reference proteome</keyword>
<keyword evidence="1" id="KW-0812">Transmembrane</keyword>
<dbReference type="PANTHER" id="PTHR32100">
    <property type="entry name" value="OMEGA-6 FATTY ACID DESATURASE, CHLOROPLASTIC"/>
    <property type="match status" value="1"/>
</dbReference>
<dbReference type="GO" id="GO:0016491">
    <property type="term" value="F:oxidoreductase activity"/>
    <property type="evidence" value="ECO:0007669"/>
    <property type="project" value="InterPro"/>
</dbReference>
<feature type="transmembrane region" description="Helical" evidence="1">
    <location>
        <begin position="279"/>
        <end position="299"/>
    </location>
</feature>
<name>A0A9P5XL11_9AGAR</name>
<evidence type="ECO:0000256" key="1">
    <source>
        <dbReference type="SAM" id="Phobius"/>
    </source>
</evidence>
<dbReference type="AlphaFoldDB" id="A0A9P5XL11"/>
<gene>
    <name evidence="3" type="ORF">P691DRAFT_62385</name>
</gene>
<protein>
    <submittedName>
        <fullName evidence="3">Delta-12 fatty acid desaturase</fullName>
    </submittedName>
</protein>
<accession>A0A9P5XL11</accession>
<evidence type="ECO:0000313" key="3">
    <source>
        <dbReference type="EMBL" id="KAF9453348.1"/>
    </source>
</evidence>
<feature type="transmembrane region" description="Helical" evidence="1">
    <location>
        <begin position="252"/>
        <end position="273"/>
    </location>
</feature>